<dbReference type="Proteomes" id="UP001054252">
    <property type="component" value="Unassembled WGS sequence"/>
</dbReference>
<organism evidence="2 3">
    <name type="scientific">Rubroshorea leprosula</name>
    <dbReference type="NCBI Taxonomy" id="152421"/>
    <lineage>
        <taxon>Eukaryota</taxon>
        <taxon>Viridiplantae</taxon>
        <taxon>Streptophyta</taxon>
        <taxon>Embryophyta</taxon>
        <taxon>Tracheophyta</taxon>
        <taxon>Spermatophyta</taxon>
        <taxon>Magnoliopsida</taxon>
        <taxon>eudicotyledons</taxon>
        <taxon>Gunneridae</taxon>
        <taxon>Pentapetalae</taxon>
        <taxon>rosids</taxon>
        <taxon>malvids</taxon>
        <taxon>Malvales</taxon>
        <taxon>Dipterocarpaceae</taxon>
        <taxon>Rubroshorea</taxon>
    </lineage>
</organism>
<gene>
    <name evidence="2" type="ORF">SLEP1_g483</name>
</gene>
<dbReference type="AlphaFoldDB" id="A0AAV5HL38"/>
<name>A0AAV5HL38_9ROSI</name>
<dbReference type="InterPro" id="IPR005174">
    <property type="entry name" value="KIB1-4_b-propeller"/>
</dbReference>
<feature type="domain" description="KIB1-4 beta-propeller" evidence="1">
    <location>
        <begin position="75"/>
        <end position="323"/>
    </location>
</feature>
<dbReference type="PANTHER" id="PTHR33127:SF69">
    <property type="entry name" value="OS09G0340800 PROTEIN"/>
    <property type="match status" value="1"/>
</dbReference>
<dbReference type="Pfam" id="PF03478">
    <property type="entry name" value="Beta-prop_KIB1-4"/>
    <property type="match status" value="1"/>
</dbReference>
<proteinExistence type="predicted"/>
<dbReference type="PANTHER" id="PTHR33127">
    <property type="entry name" value="TRANSMEMBRANE PROTEIN"/>
    <property type="match status" value="1"/>
</dbReference>
<keyword evidence="3" id="KW-1185">Reference proteome</keyword>
<sequence length="378" mass="43371">MAQQTKNKKINIISYGGVTKSWRAAAKQCNPNAALPWLQLSDDHFHVPRTYDDVTQPADQFNISFRQGYTYSPCRWPSQGPWKYFLGYSHNELVTRGTSDCIYLWHPVHGICYYRLPDWDPKVPFMRIVISSLSEDYSTRHCTVMVLTGTSHPAFVYYRLRGKGEVPGWVKQDCTLTDPNCQNRSGGGKFLQFINAIGFKGRFYALSLQGTVAEIIVVGDFNLRIRALSFKRAVPSVFSKHFTEYLVESDGRILLVFLISRKTTNVLDDVEVFWLNIENLSWEKMRTLEESTLFLGTNCCMSVSASKARCRRNCVYFYINTDDGWWEFDMEKGSISPTWRNAMPRTEFAVGLGQFLKNECQSQSSVCKNNSVKILSED</sequence>
<reference evidence="2 3" key="1">
    <citation type="journal article" date="2021" name="Commun. Biol.">
        <title>The genome of Shorea leprosula (Dipterocarpaceae) highlights the ecological relevance of drought in aseasonal tropical rainforests.</title>
        <authorList>
            <person name="Ng K.K.S."/>
            <person name="Kobayashi M.J."/>
            <person name="Fawcett J.A."/>
            <person name="Hatakeyama M."/>
            <person name="Paape T."/>
            <person name="Ng C.H."/>
            <person name="Ang C.C."/>
            <person name="Tnah L.H."/>
            <person name="Lee C.T."/>
            <person name="Nishiyama T."/>
            <person name="Sese J."/>
            <person name="O'Brien M.J."/>
            <person name="Copetti D."/>
            <person name="Mohd Noor M.I."/>
            <person name="Ong R.C."/>
            <person name="Putra M."/>
            <person name="Sireger I.Z."/>
            <person name="Indrioko S."/>
            <person name="Kosugi Y."/>
            <person name="Izuno A."/>
            <person name="Isagi Y."/>
            <person name="Lee S.L."/>
            <person name="Shimizu K.K."/>
        </authorList>
    </citation>
    <scope>NUCLEOTIDE SEQUENCE [LARGE SCALE GENOMIC DNA]</scope>
    <source>
        <strain evidence="2">214</strain>
    </source>
</reference>
<evidence type="ECO:0000259" key="1">
    <source>
        <dbReference type="Pfam" id="PF03478"/>
    </source>
</evidence>
<accession>A0AAV5HL38</accession>
<dbReference type="EMBL" id="BPVZ01000001">
    <property type="protein sequence ID" value="GKU85869.1"/>
    <property type="molecule type" value="Genomic_DNA"/>
</dbReference>
<evidence type="ECO:0000313" key="2">
    <source>
        <dbReference type="EMBL" id="GKU85869.1"/>
    </source>
</evidence>
<protein>
    <recommendedName>
        <fullName evidence="1">KIB1-4 beta-propeller domain-containing protein</fullName>
    </recommendedName>
</protein>
<comment type="caution">
    <text evidence="2">The sequence shown here is derived from an EMBL/GenBank/DDBJ whole genome shotgun (WGS) entry which is preliminary data.</text>
</comment>
<evidence type="ECO:0000313" key="3">
    <source>
        <dbReference type="Proteomes" id="UP001054252"/>
    </source>
</evidence>